<accession>L7VZU0</accession>
<dbReference type="EMBL" id="JX649908">
    <property type="protein sequence ID" value="AGC72648.1"/>
    <property type="molecule type" value="Genomic_DNA"/>
</dbReference>
<evidence type="ECO:0000313" key="2">
    <source>
        <dbReference type="EMBL" id="AGC72648.1"/>
    </source>
</evidence>
<sequence>MTILQRYSSLTLVALCGIGSLCGCDSLWFNYTKLDPDFCTSRTPQCDNGYICNPTTGACVSEETVPSLVFRDVSPKWLPMSGGPLVIQGAGFQYGNISSQVSVAESITTNTTVTPDKIVTTAPALQTACMSVPLTIDRADGFYQSIDNAIFYRFEPYSISGATPIVGGMGLIDQFQVAQLDLDDPRADFLFKKTNGTFGVIPNESNIILQSTDTIPFIKVVPGYFTTSSKKSNIAGVTDDQVYVYSKDAANMINQINFFTTSKKGNKDALSIDIDPIMQDRDELVIINYEPANGSFIYGYKIKADTAASFNFSAKYVLSLDYIAHAVTTYRSSSSGAIDRLLISGTATHTRIPGTDVNRGLYHLVTFNGDFKSDQYITDAALPAGLVSLLASDLDQDGSPDIAGYSKVTGSVYVTLSKYKTTKILRAYGLSQNKPASVNLQAIDANCDGSPDLFISDPTGNETAILHYNNLNDFSPDPVNLLQTFSGQTQKISYALSFFPSTQNQIPKLLYMVSSGLYLGNPSFQKP</sequence>
<protein>
    <recommendedName>
        <fullName evidence="1">IPT/TIG domain-containing protein</fullName>
    </recommendedName>
</protein>
<feature type="domain" description="IPT/TIG" evidence="1">
    <location>
        <begin position="69"/>
        <end position="141"/>
    </location>
</feature>
<reference evidence="2" key="1">
    <citation type="submission" date="2012-09" db="EMBL/GenBank/DDBJ databases">
        <title>Metagenomic Characterization of a Microbial Community in Wastewater Detects High Levels of Antibiotic Resistance.</title>
        <authorList>
            <person name="Abrams M."/>
            <person name="Caldwell A."/>
            <person name="Vandaei E."/>
            <person name="Lee W."/>
            <person name="Perrott J."/>
            <person name="Khan S.Y."/>
            <person name="Ta J."/>
            <person name="Romero D."/>
            <person name="Nguyen V."/>
            <person name="Pourmand N."/>
            <person name="Ouverney C.C."/>
        </authorList>
    </citation>
    <scope>NUCLEOTIDE SEQUENCE</scope>
</reference>
<dbReference type="AlphaFoldDB" id="L7VZU0"/>
<organism evidence="2">
    <name type="scientific">uncultured bacterium A1Q1_fos_565</name>
    <dbReference type="NCBI Taxonomy" id="1256585"/>
    <lineage>
        <taxon>Bacteria</taxon>
        <taxon>environmental samples</taxon>
    </lineage>
</organism>
<name>L7VZU0_9BACT</name>
<evidence type="ECO:0000259" key="1">
    <source>
        <dbReference type="Pfam" id="PF01833"/>
    </source>
</evidence>
<dbReference type="InterPro" id="IPR002909">
    <property type="entry name" value="IPT_dom"/>
</dbReference>
<dbReference type="CDD" id="cd00603">
    <property type="entry name" value="IPT_PCSR"/>
    <property type="match status" value="1"/>
</dbReference>
<dbReference type="Pfam" id="PF01833">
    <property type="entry name" value="TIG"/>
    <property type="match status" value="1"/>
</dbReference>
<proteinExistence type="predicted"/>
<dbReference type="PROSITE" id="PS51257">
    <property type="entry name" value="PROKAR_LIPOPROTEIN"/>
    <property type="match status" value="1"/>
</dbReference>
<dbReference type="Gene3D" id="2.130.10.130">
    <property type="entry name" value="Integrin alpha, N-terminal"/>
    <property type="match status" value="1"/>
</dbReference>
<dbReference type="InterPro" id="IPR013783">
    <property type="entry name" value="Ig-like_fold"/>
</dbReference>
<dbReference type="SUPFAM" id="SSF69318">
    <property type="entry name" value="Integrin alpha N-terminal domain"/>
    <property type="match status" value="1"/>
</dbReference>
<dbReference type="InterPro" id="IPR028994">
    <property type="entry name" value="Integrin_alpha_N"/>
</dbReference>
<dbReference type="Gene3D" id="2.60.40.10">
    <property type="entry name" value="Immunoglobulins"/>
    <property type="match status" value="1"/>
</dbReference>